<evidence type="ECO:0000256" key="4">
    <source>
        <dbReference type="ARBA" id="ARBA00022840"/>
    </source>
</evidence>
<dbReference type="GO" id="GO:0016887">
    <property type="term" value="F:ATP hydrolysis activity"/>
    <property type="evidence" value="ECO:0007669"/>
    <property type="project" value="InterPro"/>
</dbReference>
<evidence type="ECO:0000313" key="7">
    <source>
        <dbReference type="Proteomes" id="UP000294911"/>
    </source>
</evidence>
<dbReference type="InterPro" id="IPR003593">
    <property type="entry name" value="AAA+_ATPase"/>
</dbReference>
<dbReference type="EMBL" id="SLXQ01000002">
    <property type="protein sequence ID" value="TCP55008.1"/>
    <property type="molecule type" value="Genomic_DNA"/>
</dbReference>
<dbReference type="SMART" id="SM00382">
    <property type="entry name" value="AAA"/>
    <property type="match status" value="1"/>
</dbReference>
<dbReference type="InterPro" id="IPR003439">
    <property type="entry name" value="ABC_transporter-like_ATP-bd"/>
</dbReference>
<feature type="domain" description="ABC transporter" evidence="5">
    <location>
        <begin position="2"/>
        <end position="228"/>
    </location>
</feature>
<protein>
    <submittedName>
        <fullName evidence="6">ABC-2 type transport system ATP-binding protein</fullName>
    </submittedName>
</protein>
<dbReference type="PANTHER" id="PTHR43335">
    <property type="entry name" value="ABC TRANSPORTER, ATP-BINDING PROTEIN"/>
    <property type="match status" value="1"/>
</dbReference>
<evidence type="ECO:0000256" key="2">
    <source>
        <dbReference type="ARBA" id="ARBA00022448"/>
    </source>
</evidence>
<comment type="similarity">
    <text evidence="1">Belongs to the ABC transporter superfamily.</text>
</comment>
<gene>
    <name evidence="6" type="ORF">EV191_102220</name>
</gene>
<evidence type="ECO:0000259" key="5">
    <source>
        <dbReference type="PROSITE" id="PS50893"/>
    </source>
</evidence>
<dbReference type="AlphaFoldDB" id="A0A4R2R0N4"/>
<dbReference type="PROSITE" id="PS50893">
    <property type="entry name" value="ABC_TRANSPORTER_2"/>
    <property type="match status" value="1"/>
</dbReference>
<sequence>MLTFEQVSLSFGEGIGVAELDLAVAEGEIVALVGLNGAGKTTLMRLAVGMLRPDSGTVRVLGHALRELPSARWCGVGALVEVPLAYPELTVRENLRIACLLRGSDPRCVERALDDWRLGPVADRRFRRLSLGNRQRTGLASVLQHDPQLIVLDEPSNALDPSSVLVLRDQLTKRAAEGAAVVVSSHHLDEVARIADRIVLLNAGRLIGELDPTGRDLERTFFDRIHDDDTSRAAECEQTS</sequence>
<dbReference type="Pfam" id="PF00005">
    <property type="entry name" value="ABC_tran"/>
    <property type="match status" value="1"/>
</dbReference>
<evidence type="ECO:0000256" key="1">
    <source>
        <dbReference type="ARBA" id="ARBA00005417"/>
    </source>
</evidence>
<comment type="caution">
    <text evidence="6">The sequence shown here is derived from an EMBL/GenBank/DDBJ whole genome shotgun (WGS) entry which is preliminary data.</text>
</comment>
<dbReference type="PANTHER" id="PTHR43335:SF4">
    <property type="entry name" value="ABC TRANSPORTER, ATP-BINDING PROTEIN"/>
    <property type="match status" value="1"/>
</dbReference>
<proteinExistence type="inferred from homology"/>
<dbReference type="Gene3D" id="3.40.50.300">
    <property type="entry name" value="P-loop containing nucleotide triphosphate hydrolases"/>
    <property type="match status" value="1"/>
</dbReference>
<evidence type="ECO:0000313" key="6">
    <source>
        <dbReference type="EMBL" id="TCP55008.1"/>
    </source>
</evidence>
<keyword evidence="4 6" id="KW-0067">ATP-binding</keyword>
<dbReference type="GO" id="GO:0005524">
    <property type="term" value="F:ATP binding"/>
    <property type="evidence" value="ECO:0007669"/>
    <property type="project" value="UniProtKB-KW"/>
</dbReference>
<keyword evidence="7" id="KW-1185">Reference proteome</keyword>
<dbReference type="RefSeq" id="WP_132876393.1">
    <property type="nucleotide sequence ID" value="NZ_SLXQ01000002.1"/>
</dbReference>
<keyword evidence="3" id="KW-0547">Nucleotide-binding</keyword>
<keyword evidence="2" id="KW-0813">Transport</keyword>
<organism evidence="6 7">
    <name type="scientific">Tamaricihabitans halophyticus</name>
    <dbReference type="NCBI Taxonomy" id="1262583"/>
    <lineage>
        <taxon>Bacteria</taxon>
        <taxon>Bacillati</taxon>
        <taxon>Actinomycetota</taxon>
        <taxon>Actinomycetes</taxon>
        <taxon>Pseudonocardiales</taxon>
        <taxon>Pseudonocardiaceae</taxon>
        <taxon>Tamaricihabitans</taxon>
    </lineage>
</organism>
<dbReference type="InterPro" id="IPR027417">
    <property type="entry name" value="P-loop_NTPase"/>
</dbReference>
<accession>A0A4R2R0N4</accession>
<dbReference type="SUPFAM" id="SSF52540">
    <property type="entry name" value="P-loop containing nucleoside triphosphate hydrolases"/>
    <property type="match status" value="1"/>
</dbReference>
<dbReference type="Proteomes" id="UP000294911">
    <property type="component" value="Unassembled WGS sequence"/>
</dbReference>
<evidence type="ECO:0000256" key="3">
    <source>
        <dbReference type="ARBA" id="ARBA00022741"/>
    </source>
</evidence>
<reference evidence="6 7" key="1">
    <citation type="submission" date="2019-03" db="EMBL/GenBank/DDBJ databases">
        <title>Genomic Encyclopedia of Type Strains, Phase IV (KMG-IV): sequencing the most valuable type-strain genomes for metagenomic binning, comparative biology and taxonomic classification.</title>
        <authorList>
            <person name="Goeker M."/>
        </authorList>
    </citation>
    <scope>NUCLEOTIDE SEQUENCE [LARGE SCALE GENOMIC DNA]</scope>
    <source>
        <strain evidence="6 7">DSM 45765</strain>
    </source>
</reference>
<dbReference type="OrthoDB" id="9804819at2"/>
<name>A0A4R2R0N4_9PSEU</name>